<gene>
    <name evidence="1" type="ORF">MTR67_034015</name>
</gene>
<organism evidence="1 2">
    <name type="scientific">Solanum verrucosum</name>
    <dbReference type="NCBI Taxonomy" id="315347"/>
    <lineage>
        <taxon>Eukaryota</taxon>
        <taxon>Viridiplantae</taxon>
        <taxon>Streptophyta</taxon>
        <taxon>Embryophyta</taxon>
        <taxon>Tracheophyta</taxon>
        <taxon>Spermatophyta</taxon>
        <taxon>Magnoliopsida</taxon>
        <taxon>eudicotyledons</taxon>
        <taxon>Gunneridae</taxon>
        <taxon>Pentapetalae</taxon>
        <taxon>asterids</taxon>
        <taxon>lamiids</taxon>
        <taxon>Solanales</taxon>
        <taxon>Solanaceae</taxon>
        <taxon>Solanoideae</taxon>
        <taxon>Solaneae</taxon>
        <taxon>Solanum</taxon>
    </lineage>
</organism>
<dbReference type="AlphaFoldDB" id="A0AAF0U6Z5"/>
<reference evidence="1" key="1">
    <citation type="submission" date="2023-08" db="EMBL/GenBank/DDBJ databases">
        <title>A de novo genome assembly of Solanum verrucosum Schlechtendal, a Mexican diploid species geographically isolated from the other diploid A-genome species in potato relatives.</title>
        <authorList>
            <person name="Hosaka K."/>
        </authorList>
    </citation>
    <scope>NUCLEOTIDE SEQUENCE</scope>
    <source>
        <tissue evidence="1">Young leaves</tissue>
    </source>
</reference>
<proteinExistence type="predicted"/>
<sequence>MIKISNEKLGSSSKWSREISTMIRELVVEVLAENIWEGSDSEWCKLSSTWEIWKCRFSSVKPENVEGKEKEHAVSFLSKSLMLPLRISSLMTIMETPVCDLKYSRRLGSSSDLCTCFAAQQFCMYDMCISGSFCKTYINLVSEHSIPFPKVPRKVYCCYLNYVLIKQNDQNEMRTFHI</sequence>
<accession>A0AAF0U6Z5</accession>
<dbReference type="EMBL" id="CP133619">
    <property type="protein sequence ID" value="WMV40630.1"/>
    <property type="molecule type" value="Genomic_DNA"/>
</dbReference>
<name>A0AAF0U6Z5_SOLVR</name>
<evidence type="ECO:0000313" key="1">
    <source>
        <dbReference type="EMBL" id="WMV40630.1"/>
    </source>
</evidence>
<evidence type="ECO:0000313" key="2">
    <source>
        <dbReference type="Proteomes" id="UP001234989"/>
    </source>
</evidence>
<protein>
    <submittedName>
        <fullName evidence="1">Uncharacterized protein</fullName>
    </submittedName>
</protein>
<keyword evidence="2" id="KW-1185">Reference proteome</keyword>
<dbReference type="Proteomes" id="UP001234989">
    <property type="component" value="Chromosome 8"/>
</dbReference>